<reference evidence="2 3" key="1">
    <citation type="journal article" date="2013" name="Nature">
        <title>Insights into bilaterian evolution from three spiralian genomes.</title>
        <authorList>
            <person name="Simakov O."/>
            <person name="Marletaz F."/>
            <person name="Cho S.J."/>
            <person name="Edsinger-Gonzales E."/>
            <person name="Havlak P."/>
            <person name="Hellsten U."/>
            <person name="Kuo D.H."/>
            <person name="Larsson T."/>
            <person name="Lv J."/>
            <person name="Arendt D."/>
            <person name="Savage R."/>
            <person name="Osoegawa K."/>
            <person name="de Jong P."/>
            <person name="Grimwood J."/>
            <person name="Chapman J.A."/>
            <person name="Shapiro H."/>
            <person name="Aerts A."/>
            <person name="Otillar R.P."/>
            <person name="Terry A.Y."/>
            <person name="Boore J.L."/>
            <person name="Grigoriev I.V."/>
            <person name="Lindberg D.R."/>
            <person name="Seaver E.C."/>
            <person name="Weisblat D.A."/>
            <person name="Putnam N.H."/>
            <person name="Rokhsar D.S."/>
        </authorList>
    </citation>
    <scope>NUCLEOTIDE SEQUENCE [LARGE SCALE GENOMIC DNA]</scope>
</reference>
<accession>V3ZSK1</accession>
<organism evidence="2 3">
    <name type="scientific">Lottia gigantea</name>
    <name type="common">Giant owl limpet</name>
    <dbReference type="NCBI Taxonomy" id="225164"/>
    <lineage>
        <taxon>Eukaryota</taxon>
        <taxon>Metazoa</taxon>
        <taxon>Spiralia</taxon>
        <taxon>Lophotrochozoa</taxon>
        <taxon>Mollusca</taxon>
        <taxon>Gastropoda</taxon>
        <taxon>Patellogastropoda</taxon>
        <taxon>Lottioidea</taxon>
        <taxon>Lottiidae</taxon>
        <taxon>Lottia</taxon>
    </lineage>
</organism>
<evidence type="ECO:0000313" key="3">
    <source>
        <dbReference type="Proteomes" id="UP000030746"/>
    </source>
</evidence>
<dbReference type="CTD" id="20243950"/>
<dbReference type="AlphaFoldDB" id="V3ZSK1"/>
<keyword evidence="3" id="KW-1185">Reference proteome</keyword>
<protein>
    <submittedName>
        <fullName evidence="2">Uncharacterized protein</fullName>
    </submittedName>
</protein>
<dbReference type="OrthoDB" id="6162562at2759"/>
<sequence length="143" mass="15985">MTYSRSSDYHTRTEITACDPINKNLQTRTGKNVRAGKVIRVDKNGFENFDDYFGGNISGSDSSINITLDHTLHTNKNLLQNSSDDSKTKGKKLTTKKTQKSTNKGDRNAIFKLASTTSMPTPEESACTCVCLLKVRVLEWFEI</sequence>
<dbReference type="KEGG" id="lgi:LOTGIDRAFT_176721"/>
<dbReference type="GeneID" id="20243950"/>
<evidence type="ECO:0000313" key="2">
    <source>
        <dbReference type="EMBL" id="ESO94418.1"/>
    </source>
</evidence>
<gene>
    <name evidence="2" type="ORF">LOTGIDRAFT_176721</name>
</gene>
<dbReference type="RefSeq" id="XP_009054894.1">
    <property type="nucleotide sequence ID" value="XM_009056646.1"/>
</dbReference>
<dbReference type="EMBL" id="KB201806">
    <property type="protein sequence ID" value="ESO94418.1"/>
    <property type="molecule type" value="Genomic_DNA"/>
</dbReference>
<dbReference type="Proteomes" id="UP000030746">
    <property type="component" value="Unassembled WGS sequence"/>
</dbReference>
<name>V3ZSK1_LOTGI</name>
<feature type="region of interest" description="Disordered" evidence="1">
    <location>
        <begin position="78"/>
        <end position="106"/>
    </location>
</feature>
<feature type="compositionally biased region" description="Basic residues" evidence="1">
    <location>
        <begin position="89"/>
        <end position="99"/>
    </location>
</feature>
<evidence type="ECO:0000256" key="1">
    <source>
        <dbReference type="SAM" id="MobiDB-lite"/>
    </source>
</evidence>
<proteinExistence type="predicted"/>